<proteinExistence type="predicted"/>
<dbReference type="RefSeq" id="XP_018670832.1">
    <property type="nucleotide sequence ID" value="XM_018815287.2"/>
</dbReference>
<accession>F6RV80</accession>
<name>F6RV80_CIOIN</name>
<dbReference type="Ensembl" id="ENSCINT00000028033.2">
    <property type="protein sequence ID" value="ENSCINP00000027787.2"/>
    <property type="gene ID" value="ENSCING00000015831.2"/>
</dbReference>
<reference evidence="1" key="2">
    <citation type="submission" date="2025-08" db="UniProtKB">
        <authorList>
            <consortium name="Ensembl"/>
        </authorList>
    </citation>
    <scope>IDENTIFICATION</scope>
</reference>
<dbReference type="Proteomes" id="UP000008144">
    <property type="component" value="Unassembled WGS sequence"/>
</dbReference>
<dbReference type="InParanoid" id="F6RV80"/>
<dbReference type="KEGG" id="cin:100177700"/>
<sequence length="105" mass="12088">MPYIITAISFNHSNLFRKTSISSLVRHILCYRTCCIEMKRIYLVVALILVCDFMSTTESYNARDLAKRNVGVSGQRVVSIIDWSRLGDTADINEYLSRLLDYESE</sequence>
<dbReference type="HOGENOM" id="CLU_2235613_0_0_1"/>
<evidence type="ECO:0000313" key="1">
    <source>
        <dbReference type="Ensembl" id="ENSCINP00000027787.2"/>
    </source>
</evidence>
<accession>A0A1W5BKY3</accession>
<evidence type="ECO:0000313" key="2">
    <source>
        <dbReference type="Proteomes" id="UP000008144"/>
    </source>
</evidence>
<organism evidence="1 2">
    <name type="scientific">Ciona intestinalis</name>
    <name type="common">Transparent sea squirt</name>
    <name type="synonym">Ascidia intestinalis</name>
    <dbReference type="NCBI Taxonomy" id="7719"/>
    <lineage>
        <taxon>Eukaryota</taxon>
        <taxon>Metazoa</taxon>
        <taxon>Chordata</taxon>
        <taxon>Tunicata</taxon>
        <taxon>Ascidiacea</taxon>
        <taxon>Phlebobranchia</taxon>
        <taxon>Cionidae</taxon>
        <taxon>Ciona</taxon>
    </lineage>
</organism>
<dbReference type="AlphaFoldDB" id="F6RV80"/>
<reference evidence="2" key="1">
    <citation type="journal article" date="2002" name="Science">
        <title>The draft genome of Ciona intestinalis: insights into chordate and vertebrate origins.</title>
        <authorList>
            <person name="Dehal P."/>
            <person name="Satou Y."/>
            <person name="Campbell R.K."/>
            <person name="Chapman J."/>
            <person name="Degnan B."/>
            <person name="De Tomaso A."/>
            <person name="Davidson B."/>
            <person name="Di Gregorio A."/>
            <person name="Gelpke M."/>
            <person name="Goodstein D.M."/>
            <person name="Harafuji N."/>
            <person name="Hastings K.E."/>
            <person name="Ho I."/>
            <person name="Hotta K."/>
            <person name="Huang W."/>
            <person name="Kawashima T."/>
            <person name="Lemaire P."/>
            <person name="Martinez D."/>
            <person name="Meinertzhagen I.A."/>
            <person name="Necula S."/>
            <person name="Nonaka M."/>
            <person name="Putnam N."/>
            <person name="Rash S."/>
            <person name="Saiga H."/>
            <person name="Satake M."/>
            <person name="Terry A."/>
            <person name="Yamada L."/>
            <person name="Wang H.G."/>
            <person name="Awazu S."/>
            <person name="Azumi K."/>
            <person name="Boore J."/>
            <person name="Branno M."/>
            <person name="Chin-Bow S."/>
            <person name="DeSantis R."/>
            <person name="Doyle S."/>
            <person name="Francino P."/>
            <person name="Keys D.N."/>
            <person name="Haga S."/>
            <person name="Hayashi H."/>
            <person name="Hino K."/>
            <person name="Imai K.S."/>
            <person name="Inaba K."/>
            <person name="Kano S."/>
            <person name="Kobayashi K."/>
            <person name="Kobayashi M."/>
            <person name="Lee B.I."/>
            <person name="Makabe K.W."/>
            <person name="Manohar C."/>
            <person name="Matassi G."/>
            <person name="Medina M."/>
            <person name="Mochizuki Y."/>
            <person name="Mount S."/>
            <person name="Morishita T."/>
            <person name="Miura S."/>
            <person name="Nakayama A."/>
            <person name="Nishizaka S."/>
            <person name="Nomoto H."/>
            <person name="Ohta F."/>
            <person name="Oishi K."/>
            <person name="Rigoutsos I."/>
            <person name="Sano M."/>
            <person name="Sasaki A."/>
            <person name="Sasakura Y."/>
            <person name="Shoguchi E."/>
            <person name="Shin-i T."/>
            <person name="Spagnuolo A."/>
            <person name="Stainier D."/>
            <person name="Suzuki M.M."/>
            <person name="Tassy O."/>
            <person name="Takatori N."/>
            <person name="Tokuoka M."/>
            <person name="Yagi K."/>
            <person name="Yoshizaki F."/>
            <person name="Wada S."/>
            <person name="Zhang C."/>
            <person name="Hyatt P.D."/>
            <person name="Larimer F."/>
            <person name="Detter C."/>
            <person name="Doggett N."/>
            <person name="Glavina T."/>
            <person name="Hawkins T."/>
            <person name="Richardson P."/>
            <person name="Lucas S."/>
            <person name="Kohara Y."/>
            <person name="Levine M."/>
            <person name="Satoh N."/>
            <person name="Rokhsar D.S."/>
        </authorList>
    </citation>
    <scope>NUCLEOTIDE SEQUENCE [LARGE SCALE GENOMIC DNA]</scope>
</reference>
<keyword evidence="2" id="KW-1185">Reference proteome</keyword>
<gene>
    <name evidence="1" type="primary">LOC100177700</name>
</gene>
<reference evidence="1" key="3">
    <citation type="submission" date="2025-09" db="UniProtKB">
        <authorList>
            <consortium name="Ensembl"/>
        </authorList>
    </citation>
    <scope>IDENTIFICATION</scope>
</reference>
<dbReference type="GeneID" id="100177700"/>
<protein>
    <submittedName>
        <fullName evidence="1">Uncharacterized LOC100177700</fullName>
    </submittedName>
</protein>